<name>A0A8K0XYY6_9ENTR</name>
<comment type="caution">
    <text evidence="1">The sequence shown here is derived from an EMBL/GenBank/DDBJ whole genome shotgun (WGS) entry which is preliminary data.</text>
</comment>
<evidence type="ECO:0000313" key="2">
    <source>
        <dbReference type="Proteomes" id="UP000659047"/>
    </source>
</evidence>
<dbReference type="RefSeq" id="WP_238715459.1">
    <property type="nucleotide sequence ID" value="NZ_JAEPBH010000134.1"/>
</dbReference>
<organism evidence="1 2">
    <name type="scientific">Tenebrionibacter intestinalis</name>
    <dbReference type="NCBI Taxonomy" id="2799638"/>
    <lineage>
        <taxon>Bacteria</taxon>
        <taxon>Pseudomonadati</taxon>
        <taxon>Pseudomonadota</taxon>
        <taxon>Gammaproteobacteria</taxon>
        <taxon>Enterobacterales</taxon>
        <taxon>Enterobacteriaceae</taxon>
        <taxon>Tenebrionibacter/Tenebrionicola group</taxon>
        <taxon>Tenebrionibacter</taxon>
    </lineage>
</organism>
<dbReference type="Proteomes" id="UP000659047">
    <property type="component" value="Unassembled WGS sequence"/>
</dbReference>
<reference evidence="1" key="1">
    <citation type="submission" date="2021-01" db="EMBL/GenBank/DDBJ databases">
        <title>Intestinitalea alba gen. nov., sp. nov., a novel genus of the family Enterobacteriaceae, isolated from the gut of the plastic-eating mealworm Tenebrio molitor L.</title>
        <authorList>
            <person name="Yang Y."/>
        </authorList>
    </citation>
    <scope>NUCLEOTIDE SEQUENCE</scope>
    <source>
        <strain evidence="1">BIT-L3</strain>
    </source>
</reference>
<keyword evidence="2" id="KW-1185">Reference proteome</keyword>
<sequence>MKISDRHEVIVIFAIYWMNNKTYFYGMSKGYTGLLAYDASEVEIIDSTLSGEFIYLDNGIFYKPLIVNKLLDDLVEGLPDAYHQFIEILKKNGHIDPDFC</sequence>
<gene>
    <name evidence="1" type="ORF">JJB97_18050</name>
</gene>
<proteinExistence type="predicted"/>
<dbReference type="EMBL" id="JAEPBH010000134">
    <property type="protein sequence ID" value="MBK4717168.1"/>
    <property type="molecule type" value="Genomic_DNA"/>
</dbReference>
<dbReference type="AlphaFoldDB" id="A0A8K0XYY6"/>
<accession>A0A8K0XYY6</accession>
<evidence type="ECO:0000313" key="1">
    <source>
        <dbReference type="EMBL" id="MBK4717168.1"/>
    </source>
</evidence>
<protein>
    <submittedName>
        <fullName evidence="1">Uncharacterized protein</fullName>
    </submittedName>
</protein>